<gene>
    <name evidence="2" type="ORF">SCHPADRAFT_841209</name>
</gene>
<accession>A0A0H2R3C7</accession>
<sequence>MAISLFGAATKPRKLSESAPEPLTRNAATPKDFIRKSPRSIVIEVEVEGHIVCALLDTGSRADFMSSNLADQLKLKREPLAKPLTVQLAVQGSTSKINYSVDANLVYQEINETRRFDILNVDGYDLILGTPFLFQHQVMLTMNPSQIAIGSAVSLPLVGSDVSQIQSRAADLAEPTLEQLREELREYAKPICKNAIDTPLPPLRAINHQIPLVDESKVYSWRPSRCPEPLKPLWREKREAYRTTGRWEFRSGTNAMPMLMLKKP</sequence>
<reference evidence="2 3" key="1">
    <citation type="submission" date="2015-04" db="EMBL/GenBank/DDBJ databases">
        <title>Complete genome sequence of Schizopora paradoxa KUC8140, a cosmopolitan wood degrader in East Asia.</title>
        <authorList>
            <consortium name="DOE Joint Genome Institute"/>
            <person name="Min B."/>
            <person name="Park H."/>
            <person name="Jang Y."/>
            <person name="Kim J.-J."/>
            <person name="Kim K.H."/>
            <person name="Pangilinan J."/>
            <person name="Lipzen A."/>
            <person name="Riley R."/>
            <person name="Grigoriev I.V."/>
            <person name="Spatafora J.W."/>
            <person name="Choi I.-G."/>
        </authorList>
    </citation>
    <scope>NUCLEOTIDE SEQUENCE [LARGE SCALE GENOMIC DNA]</scope>
    <source>
        <strain evidence="2 3">KUC8140</strain>
    </source>
</reference>
<protein>
    <recommendedName>
        <fullName evidence="4">Peptidase A2 domain-containing protein</fullName>
    </recommendedName>
</protein>
<dbReference type="Proteomes" id="UP000053477">
    <property type="component" value="Unassembled WGS sequence"/>
</dbReference>
<dbReference type="OrthoDB" id="1750432at2759"/>
<proteinExistence type="predicted"/>
<organism evidence="2 3">
    <name type="scientific">Schizopora paradoxa</name>
    <dbReference type="NCBI Taxonomy" id="27342"/>
    <lineage>
        <taxon>Eukaryota</taxon>
        <taxon>Fungi</taxon>
        <taxon>Dikarya</taxon>
        <taxon>Basidiomycota</taxon>
        <taxon>Agaricomycotina</taxon>
        <taxon>Agaricomycetes</taxon>
        <taxon>Hymenochaetales</taxon>
        <taxon>Schizoporaceae</taxon>
        <taxon>Schizopora</taxon>
    </lineage>
</organism>
<dbReference type="Pfam" id="PF08284">
    <property type="entry name" value="RVP_2"/>
    <property type="match status" value="1"/>
</dbReference>
<dbReference type="STRING" id="27342.A0A0H2R3C7"/>
<dbReference type="EMBL" id="KQ086862">
    <property type="protein sequence ID" value="KLO03938.1"/>
    <property type="molecule type" value="Genomic_DNA"/>
</dbReference>
<dbReference type="AlphaFoldDB" id="A0A0H2R3C7"/>
<name>A0A0H2R3C7_9AGAM</name>
<evidence type="ECO:0000256" key="1">
    <source>
        <dbReference type="SAM" id="MobiDB-lite"/>
    </source>
</evidence>
<evidence type="ECO:0000313" key="3">
    <source>
        <dbReference type="Proteomes" id="UP000053477"/>
    </source>
</evidence>
<dbReference type="SUPFAM" id="SSF50630">
    <property type="entry name" value="Acid proteases"/>
    <property type="match status" value="1"/>
</dbReference>
<dbReference type="CDD" id="cd00303">
    <property type="entry name" value="retropepsin_like"/>
    <property type="match status" value="1"/>
</dbReference>
<dbReference type="Gene3D" id="2.40.70.10">
    <property type="entry name" value="Acid Proteases"/>
    <property type="match status" value="1"/>
</dbReference>
<dbReference type="InterPro" id="IPR021109">
    <property type="entry name" value="Peptidase_aspartic_dom_sf"/>
</dbReference>
<evidence type="ECO:0000313" key="2">
    <source>
        <dbReference type="EMBL" id="KLO03938.1"/>
    </source>
</evidence>
<evidence type="ECO:0008006" key="4">
    <source>
        <dbReference type="Google" id="ProtNLM"/>
    </source>
</evidence>
<keyword evidence="3" id="KW-1185">Reference proteome</keyword>
<dbReference type="InParanoid" id="A0A0H2R3C7"/>
<feature type="region of interest" description="Disordered" evidence="1">
    <location>
        <begin position="1"/>
        <end position="29"/>
    </location>
</feature>
<feature type="non-terminal residue" evidence="2">
    <location>
        <position position="264"/>
    </location>
</feature>